<evidence type="ECO:0008006" key="4">
    <source>
        <dbReference type="Google" id="ProtNLM"/>
    </source>
</evidence>
<feature type="transmembrane region" description="Helical" evidence="1">
    <location>
        <begin position="83"/>
        <end position="101"/>
    </location>
</feature>
<evidence type="ECO:0000313" key="2">
    <source>
        <dbReference type="EMBL" id="CCV66448.1"/>
    </source>
</evidence>
<keyword evidence="3" id="KW-1185">Reference proteome</keyword>
<evidence type="ECO:0000256" key="1">
    <source>
        <dbReference type="SAM" id="Phobius"/>
    </source>
</evidence>
<dbReference type="Pfam" id="PF09858">
    <property type="entry name" value="DUF2085"/>
    <property type="match status" value="1"/>
</dbReference>
<feature type="transmembrane region" description="Helical" evidence="1">
    <location>
        <begin position="12"/>
        <end position="31"/>
    </location>
</feature>
<dbReference type="OrthoDB" id="9810176at2"/>
<dbReference type="STRING" id="61635.BN85314270"/>
<dbReference type="AlphaFoldDB" id="U4KSA5"/>
<name>U4KSA5_9MOLU</name>
<gene>
    <name evidence="2" type="ORF">BN85314270</name>
</gene>
<protein>
    <recommendedName>
        <fullName evidence="4">DUF2085 domain-containing protein</fullName>
    </recommendedName>
</protein>
<accession>U4KSA5</accession>
<keyword evidence="1" id="KW-0812">Transmembrane</keyword>
<dbReference type="HOGENOM" id="CLU_1582991_0_0_14"/>
<dbReference type="InterPro" id="IPR019206">
    <property type="entry name" value="DUF2085_TM"/>
</dbReference>
<feature type="transmembrane region" description="Helical" evidence="1">
    <location>
        <begin position="107"/>
        <end position="127"/>
    </location>
</feature>
<evidence type="ECO:0000313" key="3">
    <source>
        <dbReference type="Proteomes" id="UP000032737"/>
    </source>
</evidence>
<keyword evidence="1" id="KW-0472">Membrane</keyword>
<sequence length="168" mass="19333">MHTLKNLSKTEYSVISAYVILFPVSLFLADFVFFNPFFMTALTTSFLLFLITVLHYVLKRPYLPGVFFCHQNTCRTLRIKGHYLPICSRCTGIYLGVYLSLPLSLLYQGPLLIFLMIPLIIDGYLVYQKKKASTHTRRLSTGLLFGIGLIYSYALYHQFLSYLASLVF</sequence>
<proteinExistence type="predicted"/>
<dbReference type="KEGG" id="abra:BN85314270"/>
<dbReference type="EMBL" id="FO681348">
    <property type="protein sequence ID" value="CCV66448.1"/>
    <property type="molecule type" value="Genomic_DNA"/>
</dbReference>
<keyword evidence="1" id="KW-1133">Transmembrane helix</keyword>
<feature type="transmembrane region" description="Helical" evidence="1">
    <location>
        <begin position="37"/>
        <end position="58"/>
    </location>
</feature>
<feature type="transmembrane region" description="Helical" evidence="1">
    <location>
        <begin position="139"/>
        <end position="156"/>
    </location>
</feature>
<organism evidence="2 3">
    <name type="scientific">Acholeplasma brassicae</name>
    <dbReference type="NCBI Taxonomy" id="61635"/>
    <lineage>
        <taxon>Bacteria</taxon>
        <taxon>Bacillati</taxon>
        <taxon>Mycoplasmatota</taxon>
        <taxon>Mollicutes</taxon>
        <taxon>Acholeplasmatales</taxon>
        <taxon>Acholeplasmataceae</taxon>
        <taxon>Acholeplasma</taxon>
    </lineage>
</organism>
<reference evidence="2 3" key="1">
    <citation type="journal article" date="2013" name="J. Mol. Microbiol. Biotechnol.">
        <title>Analysis of the Complete Genomes of Acholeplasma brassicae , A. palmae and A. laidlawii and Their Comparison to the Obligate Parasites from ' Candidatus Phytoplasma'.</title>
        <authorList>
            <person name="Kube M."/>
            <person name="Siewert C."/>
            <person name="Migdoll A.M."/>
            <person name="Duduk B."/>
            <person name="Holz S."/>
            <person name="Rabus R."/>
            <person name="Seemuller E."/>
            <person name="Mitrovic J."/>
            <person name="Muller I."/>
            <person name="Buttner C."/>
            <person name="Reinhardt R."/>
        </authorList>
    </citation>
    <scope>NUCLEOTIDE SEQUENCE [LARGE SCALE GENOMIC DNA]</scope>
    <source>
        <strain evidence="3">0502</strain>
    </source>
</reference>
<dbReference type="Proteomes" id="UP000032737">
    <property type="component" value="Chromosome"/>
</dbReference>